<evidence type="ECO:0000256" key="1">
    <source>
        <dbReference type="SAM" id="MobiDB-lite"/>
    </source>
</evidence>
<feature type="compositionally biased region" description="Low complexity" evidence="1">
    <location>
        <begin position="12"/>
        <end position="30"/>
    </location>
</feature>
<sequence>MIASYSASARMSALASPPAQQTAQQSPQHSHWITRHEDYDKDECTEPRDDAT</sequence>
<feature type="compositionally biased region" description="Basic and acidic residues" evidence="1">
    <location>
        <begin position="34"/>
        <end position="52"/>
    </location>
</feature>
<keyword evidence="3" id="KW-1185">Reference proteome</keyword>
<organism evidence="2 3">
    <name type="scientific">Planotetraspora silvatica</name>
    <dbReference type="NCBI Taxonomy" id="234614"/>
    <lineage>
        <taxon>Bacteria</taxon>
        <taxon>Bacillati</taxon>
        <taxon>Actinomycetota</taxon>
        <taxon>Actinomycetes</taxon>
        <taxon>Streptosporangiales</taxon>
        <taxon>Streptosporangiaceae</taxon>
        <taxon>Planotetraspora</taxon>
    </lineage>
</organism>
<protein>
    <submittedName>
        <fullName evidence="2">Uncharacterized protein</fullName>
    </submittedName>
</protein>
<evidence type="ECO:0000313" key="3">
    <source>
        <dbReference type="Proteomes" id="UP000644610"/>
    </source>
</evidence>
<name>A0A8J3XW46_9ACTN</name>
<dbReference type="AlphaFoldDB" id="A0A8J3XW46"/>
<comment type="caution">
    <text evidence="2">The sequence shown here is derived from an EMBL/GenBank/DDBJ whole genome shotgun (WGS) entry which is preliminary data.</text>
</comment>
<accession>A0A8J3XW46</accession>
<dbReference type="Proteomes" id="UP000644610">
    <property type="component" value="Unassembled WGS sequence"/>
</dbReference>
<reference evidence="2" key="1">
    <citation type="submission" date="2021-01" db="EMBL/GenBank/DDBJ databases">
        <title>Whole genome shotgun sequence of Planotetraspora silvatica NBRC 100141.</title>
        <authorList>
            <person name="Komaki H."/>
            <person name="Tamura T."/>
        </authorList>
    </citation>
    <scope>NUCLEOTIDE SEQUENCE</scope>
    <source>
        <strain evidence="2">NBRC 100141</strain>
    </source>
</reference>
<proteinExistence type="predicted"/>
<feature type="region of interest" description="Disordered" evidence="1">
    <location>
        <begin position="1"/>
        <end position="52"/>
    </location>
</feature>
<dbReference type="EMBL" id="BOOQ01000065">
    <property type="protein sequence ID" value="GII51288.1"/>
    <property type="molecule type" value="Genomic_DNA"/>
</dbReference>
<gene>
    <name evidence="2" type="ORF">Psi02_77120</name>
</gene>
<evidence type="ECO:0000313" key="2">
    <source>
        <dbReference type="EMBL" id="GII51288.1"/>
    </source>
</evidence>